<dbReference type="InterPro" id="IPR036852">
    <property type="entry name" value="Peptidase_S8/S53_dom_sf"/>
</dbReference>
<dbReference type="GO" id="GO:0006508">
    <property type="term" value="P:proteolysis"/>
    <property type="evidence" value="ECO:0007669"/>
    <property type="project" value="UniProtKB-KW"/>
</dbReference>
<dbReference type="InterPro" id="IPR023828">
    <property type="entry name" value="Peptidase_S8_Ser-AS"/>
</dbReference>
<dbReference type="InterPro" id="IPR050131">
    <property type="entry name" value="Peptidase_S8_subtilisin-like"/>
</dbReference>
<dbReference type="AlphaFoldDB" id="A0A8J8KG61"/>
<feature type="active site" description="Charge relay system" evidence="5">
    <location>
        <position position="164"/>
    </location>
</feature>
<feature type="active site" description="Charge relay system" evidence="5">
    <location>
        <position position="427"/>
    </location>
</feature>
<dbReference type="InterPro" id="IPR000209">
    <property type="entry name" value="Peptidase_S8/S53_dom"/>
</dbReference>
<dbReference type="EMBL" id="JABURA010000001">
    <property type="protein sequence ID" value="NUB93058.1"/>
    <property type="molecule type" value="Genomic_DNA"/>
</dbReference>
<dbReference type="Proteomes" id="UP000728647">
    <property type="component" value="Unassembled WGS sequence"/>
</dbReference>
<comment type="caution">
    <text evidence="8">The sequence shown here is derived from an EMBL/GenBank/DDBJ whole genome shotgun (WGS) entry which is preliminary data.</text>
</comment>
<dbReference type="PANTHER" id="PTHR43806:SF11">
    <property type="entry name" value="CEREVISIN-RELATED"/>
    <property type="match status" value="1"/>
</dbReference>
<feature type="domain" description="Peptidase S8/S53" evidence="7">
    <location>
        <begin position="155"/>
        <end position="481"/>
    </location>
</feature>
<keyword evidence="2 5" id="KW-0645">Protease</keyword>
<evidence type="ECO:0000256" key="5">
    <source>
        <dbReference type="PROSITE-ProRule" id="PRU01240"/>
    </source>
</evidence>
<proteinExistence type="inferred from homology"/>
<dbReference type="InterPro" id="IPR022398">
    <property type="entry name" value="Peptidase_S8_His-AS"/>
</dbReference>
<sequence>MTEDNSTERATRRTVLRSVGTGIAGSVAFSGTGAAFDGESVGEALEGVFEAGGAFVDDALDPESDALQEVVIVFEDTEHVVRLEELDVEFAIGFDTLPVGYAKLPGSLVETVADWEPVRYVSSNYELEFHNDDAREDTNADAVQAGAGLETPYTGENVHVAVIDSGIGGGHPDLRPNLEANYQYVGIPGIQDEPLWWHDVDTADTDLNGHGTHCAGSIGGTGSESDGEYAGMAPDVDLTMYSTSAGPAIAFTVAAYDDLIRRQRAGDHDIQIVSNSYGSGQVGRPFLPDDPLNVATWHAHEEGILSVFAAGNDGPDTGTLNQHAKAPHVLGVGATDAEGAVADFSSRGRPQDGSYDEDNYDRAAAYENLAAFHDGVPADEIDGPLGIYRNGVVAKGDTVMSTLERFDLINVLQPDDERYYGPASGTSMSCPVTAGCAALVYDAAIERNGDAPAPMDVLATLEATADERRHESYTAESVGAGYVDVQAAVERAEAGEFATGDEIDVAPSGAQR</sequence>
<evidence type="ECO:0000256" key="3">
    <source>
        <dbReference type="ARBA" id="ARBA00022801"/>
    </source>
</evidence>
<keyword evidence="4 5" id="KW-0720">Serine protease</keyword>
<accession>A0A8J8KG61</accession>
<evidence type="ECO:0000313" key="8">
    <source>
        <dbReference type="EMBL" id="NUB93058.1"/>
    </source>
</evidence>
<feature type="active site" description="Charge relay system" evidence="5">
    <location>
        <position position="210"/>
    </location>
</feature>
<dbReference type="RefSeq" id="WP_174702786.1">
    <property type="nucleotide sequence ID" value="NZ_JABURA010000001.1"/>
</dbReference>
<evidence type="ECO:0000259" key="7">
    <source>
        <dbReference type="Pfam" id="PF00082"/>
    </source>
</evidence>
<dbReference type="PRINTS" id="PR00723">
    <property type="entry name" value="SUBTILISIN"/>
</dbReference>
<gene>
    <name evidence="8" type="ORF">HT576_18790</name>
</gene>
<evidence type="ECO:0000256" key="1">
    <source>
        <dbReference type="ARBA" id="ARBA00011073"/>
    </source>
</evidence>
<dbReference type="PROSITE" id="PS00137">
    <property type="entry name" value="SUBTILASE_HIS"/>
    <property type="match status" value="1"/>
</dbReference>
<reference evidence="8" key="1">
    <citation type="submission" date="2020-06" db="EMBL/GenBank/DDBJ databases">
        <title>Haloterrigena sp. nov., an extremely halophilic archaeon isolated from a saline sediment.</title>
        <authorList>
            <person name="Liu B.-B."/>
        </authorList>
    </citation>
    <scope>NUCLEOTIDE SEQUENCE</scope>
    <source>
        <strain evidence="8">SYSU A121-1</strain>
    </source>
</reference>
<dbReference type="PROSITE" id="PS00136">
    <property type="entry name" value="SUBTILASE_ASP"/>
    <property type="match status" value="1"/>
</dbReference>
<dbReference type="PROSITE" id="PS00138">
    <property type="entry name" value="SUBTILASE_SER"/>
    <property type="match status" value="1"/>
</dbReference>
<dbReference type="PANTHER" id="PTHR43806">
    <property type="entry name" value="PEPTIDASE S8"/>
    <property type="match status" value="1"/>
</dbReference>
<protein>
    <submittedName>
        <fullName evidence="8">S8 family serine peptidase</fullName>
    </submittedName>
</protein>
<dbReference type="InterPro" id="IPR023827">
    <property type="entry name" value="Peptidase_S8_Asp-AS"/>
</dbReference>
<dbReference type="PROSITE" id="PS51892">
    <property type="entry name" value="SUBTILASE"/>
    <property type="match status" value="1"/>
</dbReference>
<name>A0A8J8KG61_9EURY</name>
<organism evidence="8 9">
    <name type="scientific">Haloterrigena gelatinilytica</name>
    <dbReference type="NCBI Taxonomy" id="2741724"/>
    <lineage>
        <taxon>Archaea</taxon>
        <taxon>Methanobacteriati</taxon>
        <taxon>Methanobacteriota</taxon>
        <taxon>Stenosarchaea group</taxon>
        <taxon>Halobacteria</taxon>
        <taxon>Halobacteriales</taxon>
        <taxon>Natrialbaceae</taxon>
        <taxon>Haloterrigena</taxon>
    </lineage>
</organism>
<keyword evidence="3 5" id="KW-0378">Hydrolase</keyword>
<dbReference type="Gene3D" id="3.40.50.200">
    <property type="entry name" value="Peptidase S8/S53 domain"/>
    <property type="match status" value="1"/>
</dbReference>
<evidence type="ECO:0000256" key="4">
    <source>
        <dbReference type="ARBA" id="ARBA00022825"/>
    </source>
</evidence>
<dbReference type="GO" id="GO:0004252">
    <property type="term" value="F:serine-type endopeptidase activity"/>
    <property type="evidence" value="ECO:0007669"/>
    <property type="project" value="UniProtKB-UniRule"/>
</dbReference>
<dbReference type="OrthoDB" id="27270at2157"/>
<dbReference type="Pfam" id="PF00082">
    <property type="entry name" value="Peptidase_S8"/>
    <property type="match status" value="1"/>
</dbReference>
<comment type="similarity">
    <text evidence="1 5 6">Belongs to the peptidase S8 family.</text>
</comment>
<dbReference type="SUPFAM" id="SSF52743">
    <property type="entry name" value="Subtilisin-like"/>
    <property type="match status" value="1"/>
</dbReference>
<dbReference type="InterPro" id="IPR015500">
    <property type="entry name" value="Peptidase_S8_subtilisin-rel"/>
</dbReference>
<evidence type="ECO:0000256" key="2">
    <source>
        <dbReference type="ARBA" id="ARBA00022670"/>
    </source>
</evidence>
<evidence type="ECO:0000313" key="9">
    <source>
        <dbReference type="Proteomes" id="UP000728647"/>
    </source>
</evidence>
<evidence type="ECO:0000256" key="6">
    <source>
        <dbReference type="RuleBase" id="RU003355"/>
    </source>
</evidence>